<dbReference type="Proteomes" id="UP000219068">
    <property type="component" value="Unassembled WGS sequence"/>
</dbReference>
<evidence type="ECO:0000256" key="2">
    <source>
        <dbReference type="ARBA" id="ARBA00022617"/>
    </source>
</evidence>
<evidence type="ECO:0000256" key="7">
    <source>
        <dbReference type="SAM" id="SignalP"/>
    </source>
</evidence>
<evidence type="ECO:0000256" key="6">
    <source>
        <dbReference type="PROSITE-ProRule" id="PRU00433"/>
    </source>
</evidence>
<dbReference type="RefSeq" id="WP_097053781.1">
    <property type="nucleotide sequence ID" value="NZ_OBMM01000012.1"/>
</dbReference>
<feature type="signal peptide" evidence="7">
    <location>
        <begin position="1"/>
        <end position="24"/>
    </location>
</feature>
<protein>
    <submittedName>
        <fullName evidence="9">Cytochrome c</fullName>
    </submittedName>
</protein>
<dbReference type="GO" id="GO:0020037">
    <property type="term" value="F:heme binding"/>
    <property type="evidence" value="ECO:0007669"/>
    <property type="project" value="InterPro"/>
</dbReference>
<organism evidence="9 10">
    <name type="scientific">Thalassospira xiamenensis</name>
    <dbReference type="NCBI Taxonomy" id="220697"/>
    <lineage>
        <taxon>Bacteria</taxon>
        <taxon>Pseudomonadati</taxon>
        <taxon>Pseudomonadota</taxon>
        <taxon>Alphaproteobacteria</taxon>
        <taxon>Rhodospirillales</taxon>
        <taxon>Thalassospiraceae</taxon>
        <taxon>Thalassospira</taxon>
    </lineage>
</organism>
<evidence type="ECO:0000256" key="5">
    <source>
        <dbReference type="ARBA" id="ARBA00023004"/>
    </source>
</evidence>
<dbReference type="AlphaFoldDB" id="A0A285U268"/>
<dbReference type="Gene3D" id="1.10.760.10">
    <property type="entry name" value="Cytochrome c-like domain"/>
    <property type="match status" value="1"/>
</dbReference>
<dbReference type="InterPro" id="IPR009056">
    <property type="entry name" value="Cyt_c-like_dom"/>
</dbReference>
<evidence type="ECO:0000256" key="1">
    <source>
        <dbReference type="ARBA" id="ARBA00022448"/>
    </source>
</evidence>
<dbReference type="GO" id="GO:0046872">
    <property type="term" value="F:metal ion binding"/>
    <property type="evidence" value="ECO:0007669"/>
    <property type="project" value="UniProtKB-KW"/>
</dbReference>
<feature type="chain" id="PRO_5013329798" evidence="7">
    <location>
        <begin position="25"/>
        <end position="132"/>
    </location>
</feature>
<dbReference type="SUPFAM" id="SSF46626">
    <property type="entry name" value="Cytochrome c"/>
    <property type="match status" value="1"/>
</dbReference>
<dbReference type="PANTHER" id="PTHR11961">
    <property type="entry name" value="CYTOCHROME C"/>
    <property type="match status" value="1"/>
</dbReference>
<evidence type="ECO:0000313" key="9">
    <source>
        <dbReference type="EMBL" id="SOC31045.1"/>
    </source>
</evidence>
<sequence length="132" mass="14445">MKFNLRVAVLVQVLSLTMSHGASADATDGERVFRKCAACHSLEPGKNNVGPSLFGVVGRQCGAVKGYRYGTDYKAACNIGFQTNEAFLEEYLAGPSDKLGNILGRKARSKMPFKLKDTLEIENVIEFLKIQN</sequence>
<keyword evidence="2 6" id="KW-0349">Heme</keyword>
<gene>
    <name evidence="9" type="ORF">SAMN05428964_11223</name>
</gene>
<reference evidence="9 10" key="1">
    <citation type="submission" date="2017-08" db="EMBL/GenBank/DDBJ databases">
        <authorList>
            <person name="de Groot N.N."/>
        </authorList>
    </citation>
    <scope>NUCLEOTIDE SEQUENCE [LARGE SCALE GENOMIC DNA]</scope>
    <source>
        <strain evidence="9 10">USBA 78</strain>
    </source>
</reference>
<feature type="domain" description="Cytochrome c" evidence="8">
    <location>
        <begin position="24"/>
        <end position="132"/>
    </location>
</feature>
<keyword evidence="7" id="KW-0732">Signal</keyword>
<dbReference type="InterPro" id="IPR036909">
    <property type="entry name" value="Cyt_c-like_dom_sf"/>
</dbReference>
<dbReference type="PRINTS" id="PR00604">
    <property type="entry name" value="CYTCHRMECIAB"/>
</dbReference>
<evidence type="ECO:0000256" key="3">
    <source>
        <dbReference type="ARBA" id="ARBA00022723"/>
    </source>
</evidence>
<keyword evidence="5 6" id="KW-0408">Iron</keyword>
<evidence type="ECO:0000259" key="8">
    <source>
        <dbReference type="PROSITE" id="PS51007"/>
    </source>
</evidence>
<dbReference type="PROSITE" id="PS51007">
    <property type="entry name" value="CYTC"/>
    <property type="match status" value="1"/>
</dbReference>
<keyword evidence="4" id="KW-0249">Electron transport</keyword>
<keyword evidence="1" id="KW-0813">Transport</keyword>
<dbReference type="GO" id="GO:0009055">
    <property type="term" value="F:electron transfer activity"/>
    <property type="evidence" value="ECO:0007669"/>
    <property type="project" value="InterPro"/>
</dbReference>
<accession>A0A285U268</accession>
<evidence type="ECO:0000313" key="10">
    <source>
        <dbReference type="Proteomes" id="UP000219068"/>
    </source>
</evidence>
<keyword evidence="3 6" id="KW-0479">Metal-binding</keyword>
<dbReference type="InterPro" id="IPR002327">
    <property type="entry name" value="Cyt_c_1A/1B"/>
</dbReference>
<evidence type="ECO:0000256" key="4">
    <source>
        <dbReference type="ARBA" id="ARBA00022982"/>
    </source>
</evidence>
<dbReference type="EMBL" id="OBMM01000012">
    <property type="protein sequence ID" value="SOC31045.1"/>
    <property type="molecule type" value="Genomic_DNA"/>
</dbReference>
<proteinExistence type="predicted"/>
<name>A0A285U268_9PROT</name>